<evidence type="ECO:0000313" key="4">
    <source>
        <dbReference type="Proteomes" id="UP000327118"/>
    </source>
</evidence>
<dbReference type="Proteomes" id="UP000327118">
    <property type="component" value="Unassembled WGS sequence"/>
</dbReference>
<name>A0A5N6YV44_9EURO</name>
<dbReference type="Pfam" id="PF13259">
    <property type="entry name" value="clamp_Gag1-like"/>
    <property type="match status" value="1"/>
</dbReference>
<dbReference type="InterPro" id="IPR053274">
    <property type="entry name" value="Fluconazole_resistance"/>
</dbReference>
<feature type="region of interest" description="Disordered" evidence="1">
    <location>
        <begin position="354"/>
        <end position="387"/>
    </location>
</feature>
<feature type="region of interest" description="Disordered" evidence="1">
    <location>
        <begin position="134"/>
        <end position="222"/>
    </location>
</feature>
<dbReference type="EMBL" id="ML739315">
    <property type="protein sequence ID" value="KAE8349355.1"/>
    <property type="molecule type" value="Genomic_DNA"/>
</dbReference>
<feature type="compositionally biased region" description="Low complexity" evidence="1">
    <location>
        <begin position="154"/>
        <end position="169"/>
    </location>
</feature>
<proteinExistence type="predicted"/>
<feature type="compositionally biased region" description="Low complexity" evidence="1">
    <location>
        <begin position="212"/>
        <end position="222"/>
    </location>
</feature>
<dbReference type="PANTHER" id="PTHR28065">
    <property type="entry name" value="FREQUENIN"/>
    <property type="match status" value="1"/>
</dbReference>
<sequence length="387" mass="41789">MTTEARDSAIRDAKIYIREIVRNDWTFQPSSDTGTPAFASPPLPEQDVIAWRLRSYDSSASELEPLSSPTLISPISGYESAQLESPILSPAVEERSERRRKRRRQMEEEMRWNEGLRTWAERRDAWTGAKSRDEINIDNARRQAQENSAMETEASASPSSRPISSSSAADLATRTDASLSVADSLPQPPPDDHKDSTETGVEPPFALPNSPALPTGITPAPAPATAAATAVTSSIAHQGSEDLLVPVVPSLISAANPIRASITPAMYPSIYSKVVVQGLTPTVPINLSDVTKSMVQGWKADGQWPPKPATTNLVLQDTATVPKMAEDPQPSGDAQLPKRRSSVASAVRKVLHFSGFHPHPFHRRSSQGGHHEGDVGGAGVNTEHPEK</sequence>
<feature type="domain" description="Gag1-like clamp" evidence="2">
    <location>
        <begin position="93"/>
        <end position="305"/>
    </location>
</feature>
<dbReference type="AlphaFoldDB" id="A0A5N6YV44"/>
<gene>
    <name evidence="3" type="ORF">BDV28DRAFT_62776</name>
</gene>
<dbReference type="PANTHER" id="PTHR28065:SF1">
    <property type="entry name" value="DUF4050 DOMAIN-CONTAINING PROTEIN"/>
    <property type="match status" value="1"/>
</dbReference>
<evidence type="ECO:0000259" key="2">
    <source>
        <dbReference type="Pfam" id="PF13259"/>
    </source>
</evidence>
<evidence type="ECO:0000313" key="3">
    <source>
        <dbReference type="EMBL" id="KAE8349355.1"/>
    </source>
</evidence>
<dbReference type="OrthoDB" id="5422958at2759"/>
<keyword evidence="4" id="KW-1185">Reference proteome</keyword>
<accession>A0A5N6YV44</accession>
<protein>
    <recommendedName>
        <fullName evidence="2">Gag1-like clamp domain-containing protein</fullName>
    </recommendedName>
</protein>
<organism evidence="3 4">
    <name type="scientific">Aspergillus coremiiformis</name>
    <dbReference type="NCBI Taxonomy" id="138285"/>
    <lineage>
        <taxon>Eukaryota</taxon>
        <taxon>Fungi</taxon>
        <taxon>Dikarya</taxon>
        <taxon>Ascomycota</taxon>
        <taxon>Pezizomycotina</taxon>
        <taxon>Eurotiomycetes</taxon>
        <taxon>Eurotiomycetidae</taxon>
        <taxon>Eurotiales</taxon>
        <taxon>Aspergillaceae</taxon>
        <taxon>Aspergillus</taxon>
        <taxon>Aspergillus subgen. Circumdati</taxon>
    </lineage>
</organism>
<feature type="compositionally biased region" description="Basic and acidic residues" evidence="1">
    <location>
        <begin position="134"/>
        <end position="144"/>
    </location>
</feature>
<reference evidence="4" key="1">
    <citation type="submission" date="2019-04" db="EMBL/GenBank/DDBJ databases">
        <title>Friends and foes A comparative genomics studyof 23 Aspergillus species from section Flavi.</title>
        <authorList>
            <consortium name="DOE Joint Genome Institute"/>
            <person name="Kjaerbolling I."/>
            <person name="Vesth T."/>
            <person name="Frisvad J.C."/>
            <person name="Nybo J.L."/>
            <person name="Theobald S."/>
            <person name="Kildgaard S."/>
            <person name="Isbrandt T."/>
            <person name="Kuo A."/>
            <person name="Sato A."/>
            <person name="Lyhne E.K."/>
            <person name="Kogle M.E."/>
            <person name="Wiebenga A."/>
            <person name="Kun R.S."/>
            <person name="Lubbers R.J."/>
            <person name="Makela M.R."/>
            <person name="Barry K."/>
            <person name="Chovatia M."/>
            <person name="Clum A."/>
            <person name="Daum C."/>
            <person name="Haridas S."/>
            <person name="He G."/>
            <person name="LaButti K."/>
            <person name="Lipzen A."/>
            <person name="Mondo S."/>
            <person name="Riley R."/>
            <person name="Salamov A."/>
            <person name="Simmons B.A."/>
            <person name="Magnuson J.K."/>
            <person name="Henrissat B."/>
            <person name="Mortensen U.H."/>
            <person name="Larsen T.O."/>
            <person name="Devries R.P."/>
            <person name="Grigoriev I.V."/>
            <person name="Machida M."/>
            <person name="Baker S.E."/>
            <person name="Andersen M.R."/>
        </authorList>
    </citation>
    <scope>NUCLEOTIDE SEQUENCE [LARGE SCALE GENOMIC DNA]</scope>
    <source>
        <strain evidence="4">CBS 553.77</strain>
    </source>
</reference>
<dbReference type="InterPro" id="IPR025124">
    <property type="entry name" value="Gag1-like_clamp"/>
</dbReference>
<evidence type="ECO:0000256" key="1">
    <source>
        <dbReference type="SAM" id="MobiDB-lite"/>
    </source>
</evidence>
<feature type="region of interest" description="Disordered" evidence="1">
    <location>
        <begin position="81"/>
        <end position="110"/>
    </location>
</feature>